<evidence type="ECO:0000313" key="2">
    <source>
        <dbReference type="EMBL" id="HED31290.1"/>
    </source>
</evidence>
<organism evidence="2">
    <name type="scientific">Prosthecochloris aestuarii</name>
    <dbReference type="NCBI Taxonomy" id="1102"/>
    <lineage>
        <taxon>Bacteria</taxon>
        <taxon>Pseudomonadati</taxon>
        <taxon>Chlorobiota</taxon>
        <taxon>Chlorobiia</taxon>
        <taxon>Chlorobiales</taxon>
        <taxon>Chlorobiaceae</taxon>
        <taxon>Prosthecochloris</taxon>
    </lineage>
</organism>
<dbReference type="Pfam" id="PF13302">
    <property type="entry name" value="Acetyltransf_3"/>
    <property type="match status" value="1"/>
</dbReference>
<dbReference type="Proteomes" id="UP000886335">
    <property type="component" value="Unassembled WGS sequence"/>
</dbReference>
<feature type="domain" description="N-acetyltransferase" evidence="1">
    <location>
        <begin position="9"/>
        <end position="176"/>
    </location>
</feature>
<dbReference type="InterPro" id="IPR000182">
    <property type="entry name" value="GNAT_dom"/>
</dbReference>
<sequence length="176" mass="20436">MCFIFAHFIITRSISLTQKRSAETRQSVFMPLEGTLRDGDLELVLKKTIARNPEKHHVPCYVFLMLAGSQKRVAGVLTFRIGDAASELYYPEHIGYRVRKQYRGQGFAERSLRLVGPFVRKHGYRELWISCRPENQASRISCERNGGILQETVPAPHTHEMYRQGYRSICRYMIKL</sequence>
<comment type="caution">
    <text evidence="2">The sequence shown here is derived from an EMBL/GenBank/DDBJ whole genome shotgun (WGS) entry which is preliminary data.</text>
</comment>
<evidence type="ECO:0000259" key="1">
    <source>
        <dbReference type="PROSITE" id="PS51186"/>
    </source>
</evidence>
<name>A0A831SRY4_PROAE</name>
<dbReference type="PANTHER" id="PTHR39173">
    <property type="entry name" value="ACETYLTRANSFERASE"/>
    <property type="match status" value="1"/>
</dbReference>
<dbReference type="PANTHER" id="PTHR39173:SF1">
    <property type="entry name" value="ACETYLTRANSFERASE"/>
    <property type="match status" value="1"/>
</dbReference>
<reference evidence="2" key="1">
    <citation type="journal article" date="2020" name="mSystems">
        <title>Genome- and Community-Level Interaction Insights into Carbon Utilization and Element Cycling Functions of Hydrothermarchaeota in Hydrothermal Sediment.</title>
        <authorList>
            <person name="Zhou Z."/>
            <person name="Liu Y."/>
            <person name="Xu W."/>
            <person name="Pan J."/>
            <person name="Luo Z.H."/>
            <person name="Li M."/>
        </authorList>
    </citation>
    <scope>NUCLEOTIDE SEQUENCE [LARGE SCALE GENOMIC DNA]</scope>
    <source>
        <strain evidence="2">SpSt-1181</strain>
    </source>
</reference>
<dbReference type="InterPro" id="IPR016181">
    <property type="entry name" value="Acyl_CoA_acyltransferase"/>
</dbReference>
<dbReference type="Gene3D" id="3.40.630.30">
    <property type="match status" value="1"/>
</dbReference>
<dbReference type="PROSITE" id="PS51186">
    <property type="entry name" value="GNAT"/>
    <property type="match status" value="1"/>
</dbReference>
<protein>
    <submittedName>
        <fullName evidence="2">GNAT family N-acetyltransferase</fullName>
    </submittedName>
</protein>
<gene>
    <name evidence="2" type="ORF">ENN50_06350</name>
</gene>
<accession>A0A831SRY4</accession>
<proteinExistence type="predicted"/>
<dbReference type="AlphaFoldDB" id="A0A831SRY4"/>
<dbReference type="EMBL" id="DSBW01000141">
    <property type="protein sequence ID" value="HED31290.1"/>
    <property type="molecule type" value="Genomic_DNA"/>
</dbReference>
<dbReference type="GO" id="GO:0016747">
    <property type="term" value="F:acyltransferase activity, transferring groups other than amino-acyl groups"/>
    <property type="evidence" value="ECO:0007669"/>
    <property type="project" value="InterPro"/>
</dbReference>
<dbReference type="SUPFAM" id="SSF55729">
    <property type="entry name" value="Acyl-CoA N-acyltransferases (Nat)"/>
    <property type="match status" value="1"/>
</dbReference>